<dbReference type="RefSeq" id="WP_309542005.1">
    <property type="nucleotide sequence ID" value="NZ_CP133659.1"/>
</dbReference>
<dbReference type="EMBL" id="CP133659">
    <property type="protein sequence ID" value="WMW66092.1"/>
    <property type="molecule type" value="Genomic_DNA"/>
</dbReference>
<proteinExistence type="predicted"/>
<reference evidence="1" key="1">
    <citation type="submission" date="2023-09" db="EMBL/GenBank/DDBJ databases">
        <authorList>
            <consortium name="CW5 consortium"/>
            <person name="Lu C.-W."/>
        </authorList>
    </citation>
    <scope>NUCLEOTIDE SEQUENCE</scope>
    <source>
        <strain evidence="1">KPS</strain>
    </source>
</reference>
<evidence type="ECO:0000313" key="2">
    <source>
        <dbReference type="Proteomes" id="UP001180616"/>
    </source>
</evidence>
<accession>A0ABY9R3B5</accession>
<keyword evidence="2" id="KW-1185">Reference proteome</keyword>
<protein>
    <submittedName>
        <fullName evidence="1">Uncharacterized protein</fullName>
    </submittedName>
</protein>
<sequence length="68" mass="6826">MLVNLSNSSCVTVVGAASMVSGTTPVRTTISHAMKNVATLRMGSSFSASGVLTTTSRYAVMRASGVGG</sequence>
<dbReference type="Proteomes" id="UP001180616">
    <property type="component" value="Chromosome"/>
</dbReference>
<organism evidence="1 2">
    <name type="scientific">Nitratidesulfovibrio liaohensis</name>
    <dbReference type="NCBI Taxonomy" id="2604158"/>
    <lineage>
        <taxon>Bacteria</taxon>
        <taxon>Pseudomonadati</taxon>
        <taxon>Thermodesulfobacteriota</taxon>
        <taxon>Desulfovibrionia</taxon>
        <taxon>Desulfovibrionales</taxon>
        <taxon>Desulfovibrionaceae</taxon>
        <taxon>Nitratidesulfovibrio</taxon>
    </lineage>
</organism>
<name>A0ABY9R3B5_9BACT</name>
<evidence type="ECO:0000313" key="1">
    <source>
        <dbReference type="EMBL" id="WMW66092.1"/>
    </source>
</evidence>
<gene>
    <name evidence="1" type="ORF">KPS_000640</name>
</gene>